<evidence type="ECO:0000313" key="4">
    <source>
        <dbReference type="Proteomes" id="UP000324176"/>
    </source>
</evidence>
<dbReference type="EMBL" id="VNHT01000049">
    <property type="protein sequence ID" value="TYP81876.1"/>
    <property type="molecule type" value="Genomic_DNA"/>
</dbReference>
<organism evidence="1 3">
    <name type="scientific">Nitrosomonas communis</name>
    <dbReference type="NCBI Taxonomy" id="44574"/>
    <lineage>
        <taxon>Bacteria</taxon>
        <taxon>Pseudomonadati</taxon>
        <taxon>Pseudomonadota</taxon>
        <taxon>Betaproteobacteria</taxon>
        <taxon>Nitrosomonadales</taxon>
        <taxon>Nitrosomonadaceae</taxon>
        <taxon>Nitrosomonas</taxon>
    </lineage>
</organism>
<evidence type="ECO:0000313" key="1">
    <source>
        <dbReference type="EMBL" id="AKH37645.1"/>
    </source>
</evidence>
<reference evidence="1 3" key="2">
    <citation type="journal article" date="2016" name="Genome Announc.">
        <title>Genome Sequence of Nitrosomonas communis Strain Nm2, a Mesophilic Ammonia-Oxidizing Bacterium Isolated from Mediterranean Soil.</title>
        <authorList>
            <person name="Kozlowski J.A."/>
            <person name="Kits K.D."/>
            <person name="Stein L.Y."/>
        </authorList>
    </citation>
    <scope>NUCLEOTIDE SEQUENCE [LARGE SCALE GENOMIC DNA]</scope>
    <source>
        <strain evidence="1 3">Nm2</strain>
    </source>
</reference>
<reference evidence="3" key="1">
    <citation type="submission" date="2015-05" db="EMBL/GenBank/DDBJ databases">
        <title>Draft genome of Nitrosomonas communis strain Nm2.</title>
        <authorList>
            <person name="Kozlowski J.A."/>
            <person name="Kits K.D."/>
            <person name="Stein L.Y."/>
        </authorList>
    </citation>
    <scope>NUCLEOTIDE SEQUENCE [LARGE SCALE GENOMIC DNA]</scope>
    <source>
        <strain evidence="3">Nm2</strain>
    </source>
</reference>
<proteinExistence type="predicted"/>
<keyword evidence="3" id="KW-1185">Reference proteome</keyword>
<evidence type="ECO:0000313" key="3">
    <source>
        <dbReference type="Proteomes" id="UP000034156"/>
    </source>
</evidence>
<dbReference type="Proteomes" id="UP000034156">
    <property type="component" value="Chromosome"/>
</dbReference>
<gene>
    <name evidence="1" type="ORF">AAW31_07245</name>
    <name evidence="2" type="ORF">BCL69_104920</name>
</gene>
<accession>A0A0F7KB85</accession>
<name>A0A0F7KB85_9PROT</name>
<dbReference type="PATRIC" id="fig|44574.3.peg.1761"/>
<sequence length="89" mass="10244">MDESSCRTLTAEKDSFSQNCGQVMNIGEYKQLHQQRLGYYSQEQEFRILYLASFALKKGISRADMTFALIQHLHFIVLDPAPNQFGQPL</sequence>
<dbReference type="KEGG" id="nco:AAW31_07245"/>
<dbReference type="AlphaFoldDB" id="A0A0F7KB85"/>
<protein>
    <submittedName>
        <fullName evidence="1">Uncharacterized protein</fullName>
    </submittedName>
</protein>
<evidence type="ECO:0000313" key="2">
    <source>
        <dbReference type="EMBL" id="TYP81876.1"/>
    </source>
</evidence>
<reference evidence="2 4" key="3">
    <citation type="submission" date="2019-07" db="EMBL/GenBank/DDBJ databases">
        <title>Active sludge and wastewater microbial communities from Klosterneuburg, Austria.</title>
        <authorList>
            <person name="Wagner M."/>
        </authorList>
    </citation>
    <scope>NUCLEOTIDE SEQUENCE [LARGE SCALE GENOMIC DNA]</scope>
    <source>
        <strain evidence="2 4">Nm2</strain>
    </source>
</reference>
<dbReference type="EMBL" id="CP011451">
    <property type="protein sequence ID" value="AKH37645.1"/>
    <property type="molecule type" value="Genomic_DNA"/>
</dbReference>
<dbReference type="Proteomes" id="UP000324176">
    <property type="component" value="Unassembled WGS sequence"/>
</dbReference>